<dbReference type="PANTHER" id="PTHR43236">
    <property type="entry name" value="ANTITOXIN HIGA1"/>
    <property type="match status" value="1"/>
</dbReference>
<dbReference type="InterPro" id="IPR052345">
    <property type="entry name" value="Rad_response_metalloprotease"/>
</dbReference>
<dbReference type="RefSeq" id="WP_198128874.1">
    <property type="nucleotide sequence ID" value="NZ_JAECZC010000111.1"/>
</dbReference>
<dbReference type="AlphaFoldDB" id="A0A8J7LD65"/>
<proteinExistence type="predicted"/>
<dbReference type="Gene3D" id="1.10.10.2910">
    <property type="match status" value="1"/>
</dbReference>
<organism evidence="2 3">
    <name type="scientific">Amazonocrinis nigriterrae CENA67</name>
    <dbReference type="NCBI Taxonomy" id="2794033"/>
    <lineage>
        <taxon>Bacteria</taxon>
        <taxon>Bacillati</taxon>
        <taxon>Cyanobacteriota</taxon>
        <taxon>Cyanophyceae</taxon>
        <taxon>Nostocales</taxon>
        <taxon>Nostocaceae</taxon>
        <taxon>Amazonocrinis</taxon>
        <taxon>Amazonocrinis nigriterrae</taxon>
    </lineage>
</organism>
<evidence type="ECO:0000313" key="3">
    <source>
        <dbReference type="Proteomes" id="UP000632766"/>
    </source>
</evidence>
<dbReference type="InterPro" id="IPR010359">
    <property type="entry name" value="IrrE_HExxH"/>
</dbReference>
<dbReference type="EMBL" id="JAECZC010000111">
    <property type="protein sequence ID" value="MBH8567151.1"/>
    <property type="molecule type" value="Genomic_DNA"/>
</dbReference>
<reference evidence="2 3" key="1">
    <citation type="journal article" date="2021" name="Int. J. Syst. Evol. Microbiol.">
        <title>Amazonocrinis nigriterrae gen. nov., sp. nov., Atlanticothrix silvestris gen. nov., sp. nov. and Dendronalium phyllosphericum gen. nov., sp. nov., nostocacean cyanobacteria from Brazilian environments.</title>
        <authorList>
            <person name="Alvarenga D.O."/>
            <person name="Andreote A.P.D."/>
            <person name="Branco L.H.Z."/>
            <person name="Delbaje E."/>
            <person name="Cruz R.B."/>
            <person name="Varani A.M."/>
            <person name="Fiore M.F."/>
        </authorList>
    </citation>
    <scope>NUCLEOTIDE SEQUENCE [LARGE SCALE GENOMIC DNA]</scope>
    <source>
        <strain evidence="2 3">CENA67</strain>
    </source>
</reference>
<name>A0A8J7LD65_9NOST</name>
<accession>A0A8J7LD65</accession>
<dbReference type="Pfam" id="PF06114">
    <property type="entry name" value="Peptidase_M78"/>
    <property type="match status" value="1"/>
</dbReference>
<dbReference type="Proteomes" id="UP000632766">
    <property type="component" value="Unassembled WGS sequence"/>
</dbReference>
<comment type="caution">
    <text evidence="2">The sequence shown here is derived from an EMBL/GenBank/DDBJ whole genome shotgun (WGS) entry which is preliminary data.</text>
</comment>
<feature type="domain" description="IrrE N-terminal-like" evidence="1">
    <location>
        <begin position="33"/>
        <end position="172"/>
    </location>
</feature>
<dbReference type="PANTHER" id="PTHR43236:SF2">
    <property type="entry name" value="BLL0069 PROTEIN"/>
    <property type="match status" value="1"/>
</dbReference>
<protein>
    <submittedName>
        <fullName evidence="2">ImmA/IrrE family metallo-endopeptidase</fullName>
    </submittedName>
</protein>
<gene>
    <name evidence="2" type="ORF">I8748_34235</name>
</gene>
<sequence length="180" mass="20744">MAVRRKYICKVVERLIKDQCIQAAPIFVEELARALGVEVQYQPADDKLSGFLIRDFKNHCAVIGVNSSHHKNRQRFTIAHELGHFLLHEGEKVHVDRIDYSFQVKLRNEDSSKGINLEEKEANYFAAELLMPASFLKKDLTNMEMLDLLDEEGLKKLADSYRVSTQALTFRLAYLGYIQL</sequence>
<keyword evidence="3" id="KW-1185">Reference proteome</keyword>
<evidence type="ECO:0000259" key="1">
    <source>
        <dbReference type="Pfam" id="PF06114"/>
    </source>
</evidence>
<evidence type="ECO:0000313" key="2">
    <source>
        <dbReference type="EMBL" id="MBH8567151.1"/>
    </source>
</evidence>